<feature type="coiled-coil region" evidence="8">
    <location>
        <begin position="191"/>
        <end position="218"/>
    </location>
</feature>
<accession>A0AAP9ISF5</accession>
<evidence type="ECO:0000256" key="8">
    <source>
        <dbReference type="SAM" id="Coils"/>
    </source>
</evidence>
<evidence type="ECO:0000313" key="11">
    <source>
        <dbReference type="Proteomes" id="UP000317812"/>
    </source>
</evidence>
<evidence type="ECO:0000256" key="5">
    <source>
        <dbReference type="ARBA" id="ARBA00022741"/>
    </source>
</evidence>
<name>A0AAP9ISF5_9ENTR</name>
<dbReference type="PROSITE" id="PS50109">
    <property type="entry name" value="HIS_KIN"/>
    <property type="match status" value="1"/>
</dbReference>
<dbReference type="SUPFAM" id="SSF55874">
    <property type="entry name" value="ATPase domain of HSP90 chaperone/DNA topoisomerase II/histidine kinase"/>
    <property type="match status" value="1"/>
</dbReference>
<dbReference type="Gene3D" id="3.30.565.10">
    <property type="entry name" value="Histidine kinase-like ATPase, C-terminal domain"/>
    <property type="match status" value="1"/>
</dbReference>
<evidence type="ECO:0000256" key="6">
    <source>
        <dbReference type="ARBA" id="ARBA00022777"/>
    </source>
</evidence>
<dbReference type="Proteomes" id="UP000317812">
    <property type="component" value="Chromosome"/>
</dbReference>
<dbReference type="InterPro" id="IPR005467">
    <property type="entry name" value="His_kinase_dom"/>
</dbReference>
<evidence type="ECO:0000256" key="2">
    <source>
        <dbReference type="ARBA" id="ARBA00012438"/>
    </source>
</evidence>
<keyword evidence="8" id="KW-0175">Coiled coil</keyword>
<evidence type="ECO:0000256" key="7">
    <source>
        <dbReference type="ARBA" id="ARBA00022840"/>
    </source>
</evidence>
<dbReference type="AlphaFoldDB" id="A0AAP9ISF5"/>
<evidence type="ECO:0000259" key="9">
    <source>
        <dbReference type="PROSITE" id="PS50109"/>
    </source>
</evidence>
<evidence type="ECO:0000256" key="1">
    <source>
        <dbReference type="ARBA" id="ARBA00000085"/>
    </source>
</evidence>
<dbReference type="RefSeq" id="WP_142489883.1">
    <property type="nucleotide sequence ID" value="NZ_CP035382.1"/>
</dbReference>
<gene>
    <name evidence="10" type="ORF">ES815_23135</name>
</gene>
<dbReference type="InterPro" id="IPR036890">
    <property type="entry name" value="HATPase_C_sf"/>
</dbReference>
<dbReference type="SMART" id="SM00387">
    <property type="entry name" value="HATPase_c"/>
    <property type="match status" value="1"/>
</dbReference>
<keyword evidence="5" id="KW-0547">Nucleotide-binding</keyword>
<feature type="domain" description="Histidine kinase" evidence="9">
    <location>
        <begin position="323"/>
        <end position="530"/>
    </location>
</feature>
<reference evidence="10 11" key="1">
    <citation type="submission" date="2019-01" db="EMBL/GenBank/DDBJ databases">
        <title>Florfenicol resistance in Enterobacteriaceae and whole-genome sequence analysis of florfenicol-resistant Leclercia adecarboxylata strain R25.</title>
        <authorList>
            <person name="Bao Q."/>
            <person name="Ying Y."/>
        </authorList>
    </citation>
    <scope>NUCLEOTIDE SEQUENCE [LARGE SCALE GENOMIC DNA]</scope>
    <source>
        <strain evidence="10 11">R25</strain>
    </source>
</reference>
<organism evidence="10 11">
    <name type="scientific">Leclercia adecarboxylata</name>
    <dbReference type="NCBI Taxonomy" id="83655"/>
    <lineage>
        <taxon>Bacteria</taxon>
        <taxon>Pseudomonadati</taxon>
        <taxon>Pseudomonadota</taxon>
        <taxon>Gammaproteobacteria</taxon>
        <taxon>Enterobacterales</taxon>
        <taxon>Enterobacteriaceae</taxon>
        <taxon>Leclercia</taxon>
    </lineage>
</organism>
<dbReference type="GO" id="GO:0004673">
    <property type="term" value="F:protein histidine kinase activity"/>
    <property type="evidence" value="ECO:0007669"/>
    <property type="project" value="UniProtKB-EC"/>
</dbReference>
<keyword evidence="4" id="KW-0808">Transferase</keyword>
<keyword evidence="7" id="KW-0067">ATP-binding</keyword>
<dbReference type="Pfam" id="PF19191">
    <property type="entry name" value="HEF_HK"/>
    <property type="match status" value="1"/>
</dbReference>
<dbReference type="PANTHER" id="PTHR44936">
    <property type="entry name" value="SENSOR PROTEIN CREC"/>
    <property type="match status" value="1"/>
</dbReference>
<evidence type="ECO:0000313" key="10">
    <source>
        <dbReference type="EMBL" id="QDK21044.1"/>
    </source>
</evidence>
<dbReference type="EC" id="2.7.13.3" evidence="2"/>
<dbReference type="InterPro" id="IPR050980">
    <property type="entry name" value="2C_sensor_his_kinase"/>
</dbReference>
<dbReference type="Pfam" id="PF02518">
    <property type="entry name" value="HATPase_c"/>
    <property type="match status" value="1"/>
</dbReference>
<keyword evidence="3" id="KW-0597">Phosphoprotein</keyword>
<evidence type="ECO:0000256" key="4">
    <source>
        <dbReference type="ARBA" id="ARBA00022679"/>
    </source>
</evidence>
<comment type="catalytic activity">
    <reaction evidence="1">
        <text>ATP + protein L-histidine = ADP + protein N-phospho-L-histidine.</text>
        <dbReference type="EC" id="2.7.13.3"/>
    </reaction>
</comment>
<dbReference type="GO" id="GO:0005524">
    <property type="term" value="F:ATP binding"/>
    <property type="evidence" value="ECO:0007669"/>
    <property type="project" value="UniProtKB-KW"/>
</dbReference>
<dbReference type="InterPro" id="IPR043836">
    <property type="entry name" value="DHp"/>
</dbReference>
<keyword evidence="6" id="KW-0418">Kinase</keyword>
<dbReference type="EMBL" id="CP035382">
    <property type="protein sequence ID" value="QDK21044.1"/>
    <property type="molecule type" value="Genomic_DNA"/>
</dbReference>
<evidence type="ECO:0000256" key="3">
    <source>
        <dbReference type="ARBA" id="ARBA00022553"/>
    </source>
</evidence>
<sequence length="532" mass="60899">MFGRIAISRELNSNLRDKAGREGFIDNRATKVLREVVKNILKRAAYEFFGSNAVLRKELLPDIKAQNEKEKAENERKKLAKTNAQKFRSRLKMNLPLLVSMISETQNLLANAHIKCEQDLDDTQTLISELNMRLADLRVVGAPAKLGAVEEDYRSFRAMYAEMLERIRALEGKRAIAIQNINPAKPEDIARKQLNSHASRLQARLKSWRKSIDNIQETERERVSALFDERNKAFHLETMPLVDQVRLGILGLDQVLEEMKNIYTKLDAENEDTFQSYLNSLELMSENINIELIARQGTADNIILRDDLNRLNQVAQLGITVEILGHELTNNERMVREGLRQIRSAGAIPGTNLIIEGFEAISQQLEFLSPLKVSGNKTRREINGREIENYIISFFETVLRNRKIKIHASDEFRMFSIYEQPSRLYPVFVNLVNNSVYWLVTTQTLDPEIYLSTKDRKIIVSDNGPGINPVDQDNLFKMFFTRKSSGGRGIGLYLCRVNLMVGGHSIEYATERKFRPLDGANFMIEFKGANFG</sequence>
<dbReference type="InterPro" id="IPR003594">
    <property type="entry name" value="HATPase_dom"/>
</dbReference>
<dbReference type="PANTHER" id="PTHR44936:SF10">
    <property type="entry name" value="SENSOR PROTEIN RSTB"/>
    <property type="match status" value="1"/>
</dbReference>
<protein>
    <recommendedName>
        <fullName evidence="2">histidine kinase</fullName>
        <ecNumber evidence="2">2.7.13.3</ecNumber>
    </recommendedName>
</protein>
<proteinExistence type="predicted"/>